<name>A0A382F8X6_9ZZZZ</name>
<gene>
    <name evidence="7" type="ORF">METZ01_LOCUS212382</name>
</gene>
<dbReference type="Pfam" id="PF01494">
    <property type="entry name" value="FAD_binding_3"/>
    <property type="match status" value="1"/>
</dbReference>
<dbReference type="InterPro" id="IPR050493">
    <property type="entry name" value="FAD-dep_Monooxygenase_BioMet"/>
</dbReference>
<evidence type="ECO:0000256" key="5">
    <source>
        <dbReference type="ARBA" id="ARBA00023033"/>
    </source>
</evidence>
<dbReference type="GO" id="GO:0004497">
    <property type="term" value="F:monooxygenase activity"/>
    <property type="evidence" value="ECO:0007669"/>
    <property type="project" value="UniProtKB-KW"/>
</dbReference>
<evidence type="ECO:0000256" key="2">
    <source>
        <dbReference type="ARBA" id="ARBA00022630"/>
    </source>
</evidence>
<dbReference type="AlphaFoldDB" id="A0A382F8X6"/>
<accession>A0A382F8X6</accession>
<organism evidence="7">
    <name type="scientific">marine metagenome</name>
    <dbReference type="NCBI Taxonomy" id="408172"/>
    <lineage>
        <taxon>unclassified sequences</taxon>
        <taxon>metagenomes</taxon>
        <taxon>ecological metagenomes</taxon>
    </lineage>
</organism>
<keyword evidence="4" id="KW-0560">Oxidoreductase</keyword>
<keyword evidence="5" id="KW-0503">Monooxygenase</keyword>
<dbReference type="PRINTS" id="PR00420">
    <property type="entry name" value="RNGMNOXGNASE"/>
</dbReference>
<evidence type="ECO:0000259" key="6">
    <source>
        <dbReference type="Pfam" id="PF01494"/>
    </source>
</evidence>
<keyword evidence="2" id="KW-0285">Flavoprotein</keyword>
<reference evidence="7" key="1">
    <citation type="submission" date="2018-05" db="EMBL/GenBank/DDBJ databases">
        <authorList>
            <person name="Lanie J.A."/>
            <person name="Ng W.-L."/>
            <person name="Kazmierczak K.M."/>
            <person name="Andrzejewski T.M."/>
            <person name="Davidsen T.M."/>
            <person name="Wayne K.J."/>
            <person name="Tettelin H."/>
            <person name="Glass J.I."/>
            <person name="Rusch D."/>
            <person name="Podicherti R."/>
            <person name="Tsui H.-C.T."/>
            <person name="Winkler M.E."/>
        </authorList>
    </citation>
    <scope>NUCLEOTIDE SEQUENCE</scope>
</reference>
<evidence type="ECO:0000256" key="1">
    <source>
        <dbReference type="ARBA" id="ARBA00001974"/>
    </source>
</evidence>
<proteinExistence type="predicted"/>
<evidence type="ECO:0000256" key="4">
    <source>
        <dbReference type="ARBA" id="ARBA00023002"/>
    </source>
</evidence>
<sequence length="315" mass="35928">ETYGNAYFHAHRADLIDALTARLNRDRVMMNTKVSRVTQTSAEVTIDLENGGKLNADLLIAADGIHSTVRSQVFLADSPRPSGYVSWRGIADADAIVHLQIPVSAYVDMGPRLSFVYYFVSGGKRLNWLALGQTNDPKRESWSQIASREEVIDAFAGWYDRPRQVIESTPDIFVTALHDREPLKTWVSGRVALLGDAAHAMLPYHAQGAVQSLEDAWVLARTLEQHRDRPNEALKKYETLRFDRANLIVQQSRNAEGWYHVDTPEEIKARNTRFQKTNDRLQGRFSPQQHWLYSYDADKAALGIDHDWRELRPWS</sequence>
<protein>
    <recommendedName>
        <fullName evidence="6">FAD-binding domain-containing protein</fullName>
    </recommendedName>
</protein>
<dbReference type="InterPro" id="IPR036188">
    <property type="entry name" value="FAD/NAD-bd_sf"/>
</dbReference>
<feature type="domain" description="FAD-binding" evidence="6">
    <location>
        <begin position="27"/>
        <end position="252"/>
    </location>
</feature>
<dbReference type="Gene3D" id="3.50.50.60">
    <property type="entry name" value="FAD/NAD(P)-binding domain"/>
    <property type="match status" value="1"/>
</dbReference>
<keyword evidence="3" id="KW-0274">FAD</keyword>
<dbReference type="EMBL" id="UINC01048686">
    <property type="protein sequence ID" value="SVB59528.1"/>
    <property type="molecule type" value="Genomic_DNA"/>
</dbReference>
<dbReference type="GO" id="GO:0071949">
    <property type="term" value="F:FAD binding"/>
    <property type="evidence" value="ECO:0007669"/>
    <property type="project" value="InterPro"/>
</dbReference>
<evidence type="ECO:0000256" key="3">
    <source>
        <dbReference type="ARBA" id="ARBA00022827"/>
    </source>
</evidence>
<dbReference type="SUPFAM" id="SSF51905">
    <property type="entry name" value="FAD/NAD(P)-binding domain"/>
    <property type="match status" value="1"/>
</dbReference>
<comment type="cofactor">
    <cofactor evidence="1">
        <name>FAD</name>
        <dbReference type="ChEBI" id="CHEBI:57692"/>
    </cofactor>
</comment>
<dbReference type="SUPFAM" id="SSF54373">
    <property type="entry name" value="FAD-linked reductases, C-terminal domain"/>
    <property type="match status" value="1"/>
</dbReference>
<dbReference type="PANTHER" id="PTHR13789">
    <property type="entry name" value="MONOOXYGENASE"/>
    <property type="match status" value="1"/>
</dbReference>
<feature type="non-terminal residue" evidence="7">
    <location>
        <position position="1"/>
    </location>
</feature>
<evidence type="ECO:0000313" key="7">
    <source>
        <dbReference type="EMBL" id="SVB59528.1"/>
    </source>
</evidence>
<dbReference type="PANTHER" id="PTHR13789:SF318">
    <property type="entry name" value="GERANYLGERANYL DIPHOSPHATE REDUCTASE"/>
    <property type="match status" value="1"/>
</dbReference>
<dbReference type="InterPro" id="IPR002938">
    <property type="entry name" value="FAD-bd"/>
</dbReference>